<dbReference type="Pfam" id="PF16916">
    <property type="entry name" value="ZT_dimer"/>
    <property type="match status" value="1"/>
</dbReference>
<organism evidence="13 14">
    <name type="scientific">Rheinheimera tilapiae</name>
    <dbReference type="NCBI Taxonomy" id="875043"/>
    <lineage>
        <taxon>Bacteria</taxon>
        <taxon>Pseudomonadati</taxon>
        <taxon>Pseudomonadota</taxon>
        <taxon>Gammaproteobacteria</taxon>
        <taxon>Chromatiales</taxon>
        <taxon>Chromatiaceae</taxon>
        <taxon>Rheinheimera</taxon>
    </lineage>
</organism>
<comment type="similarity">
    <text evidence="2">Belongs to the cation diffusion facilitator (CDF) transporter (TC 2.A.4) family. FieF subfamily.</text>
</comment>
<reference evidence="13 14" key="1">
    <citation type="submission" date="2024-09" db="EMBL/GenBank/DDBJ databases">
        <authorList>
            <person name="Sun Q."/>
            <person name="Mori K."/>
        </authorList>
    </citation>
    <scope>NUCLEOTIDE SEQUENCE [LARGE SCALE GENOMIC DNA]</scope>
    <source>
        <strain evidence="13 14">KCTC 23315</strain>
    </source>
</reference>
<evidence type="ECO:0000256" key="10">
    <source>
        <dbReference type="SAM" id="Phobius"/>
    </source>
</evidence>
<feature type="domain" description="Cation efflux protein transmembrane" evidence="11">
    <location>
        <begin position="17"/>
        <end position="207"/>
    </location>
</feature>
<keyword evidence="7" id="KW-0864">Zinc transport</keyword>
<dbReference type="EMBL" id="JBHLXP010000003">
    <property type="protein sequence ID" value="MFC0049153.1"/>
    <property type="molecule type" value="Genomic_DNA"/>
</dbReference>
<dbReference type="InterPro" id="IPR027469">
    <property type="entry name" value="Cation_efflux_TMD_sf"/>
</dbReference>
<evidence type="ECO:0000259" key="12">
    <source>
        <dbReference type="Pfam" id="PF16916"/>
    </source>
</evidence>
<dbReference type="PANTHER" id="PTHR43840:SF41">
    <property type="entry name" value="CATION-EFFLUX PUMP FIEF"/>
    <property type="match status" value="1"/>
</dbReference>
<dbReference type="RefSeq" id="WP_377244482.1">
    <property type="nucleotide sequence ID" value="NZ_JBHLXP010000003.1"/>
</dbReference>
<evidence type="ECO:0000313" key="13">
    <source>
        <dbReference type="EMBL" id="MFC0049153.1"/>
    </source>
</evidence>
<feature type="transmembrane region" description="Helical" evidence="10">
    <location>
        <begin position="155"/>
        <end position="172"/>
    </location>
</feature>
<dbReference type="Gene3D" id="3.30.70.1350">
    <property type="entry name" value="Cation efflux protein, cytoplasmic domain"/>
    <property type="match status" value="1"/>
</dbReference>
<sequence>MTSHEYNLWVRRSGKLTIGIALIIVIIKLFAAIDTNAASILASLMDATMDVAVSLLNFVALRYALKPADDDHRFGHGKAEAVMALFQAAFLAGAAFVLLYQGVNRIYLPAPIGAINNGIWAMLLCSALTLTLVLLQRWIIKKTGSLAVAADQAHYRSDLLMNAAVLLALYLVQNSLLWADAAIAILIALYLLFNAAQLLRESMVHLLDEELPEAERQQILQHLLQMPGVLGVEQLRTRRAGPRIFIQLRLLLPQDWSLQKAHQVTDLAEQQIAAFYRDAEVIIHPDPLPHAATKD</sequence>
<accession>A0ABV6BGF8</accession>
<dbReference type="Gene3D" id="1.20.1510.10">
    <property type="entry name" value="Cation efflux protein transmembrane domain"/>
    <property type="match status" value="1"/>
</dbReference>
<keyword evidence="9 10" id="KW-0472">Membrane</keyword>
<evidence type="ECO:0000256" key="3">
    <source>
        <dbReference type="ARBA" id="ARBA00022448"/>
    </source>
</evidence>
<evidence type="ECO:0000256" key="9">
    <source>
        <dbReference type="ARBA" id="ARBA00023136"/>
    </source>
</evidence>
<keyword evidence="7" id="KW-0862">Zinc</keyword>
<evidence type="ECO:0000256" key="1">
    <source>
        <dbReference type="ARBA" id="ARBA00004141"/>
    </source>
</evidence>
<keyword evidence="5" id="KW-0410">Iron transport</keyword>
<name>A0ABV6BGF8_9GAMM</name>
<proteinExistence type="inferred from homology"/>
<keyword evidence="5" id="KW-0408">Iron</keyword>
<dbReference type="InterPro" id="IPR058533">
    <property type="entry name" value="Cation_efflux_TM"/>
</dbReference>
<feature type="transmembrane region" description="Helical" evidence="10">
    <location>
        <begin position="39"/>
        <end position="61"/>
    </location>
</feature>
<feature type="transmembrane region" description="Helical" evidence="10">
    <location>
        <begin position="178"/>
        <end position="196"/>
    </location>
</feature>
<evidence type="ECO:0000313" key="14">
    <source>
        <dbReference type="Proteomes" id="UP001589813"/>
    </source>
</evidence>
<dbReference type="InterPro" id="IPR036837">
    <property type="entry name" value="Cation_efflux_CTD_sf"/>
</dbReference>
<comment type="caution">
    <text evidence="13">The sequence shown here is derived from an EMBL/GenBank/DDBJ whole genome shotgun (WGS) entry which is preliminary data.</text>
</comment>
<feature type="transmembrane region" description="Helical" evidence="10">
    <location>
        <begin position="115"/>
        <end position="135"/>
    </location>
</feature>
<feature type="domain" description="Cation efflux protein cytoplasmic" evidence="12">
    <location>
        <begin position="211"/>
        <end position="287"/>
    </location>
</feature>
<protein>
    <submittedName>
        <fullName evidence="13">Cation diffusion facilitator family transporter</fullName>
    </submittedName>
</protein>
<dbReference type="NCBIfam" id="TIGR01297">
    <property type="entry name" value="CDF"/>
    <property type="match status" value="1"/>
</dbReference>
<keyword evidence="14" id="KW-1185">Reference proteome</keyword>
<evidence type="ECO:0000256" key="4">
    <source>
        <dbReference type="ARBA" id="ARBA00022475"/>
    </source>
</evidence>
<dbReference type="Pfam" id="PF01545">
    <property type="entry name" value="Cation_efflux"/>
    <property type="match status" value="1"/>
</dbReference>
<dbReference type="PANTHER" id="PTHR43840">
    <property type="entry name" value="MITOCHONDRIAL METAL TRANSPORTER 1-RELATED"/>
    <property type="match status" value="1"/>
</dbReference>
<dbReference type="SUPFAM" id="SSF160240">
    <property type="entry name" value="Cation efflux protein cytoplasmic domain-like"/>
    <property type="match status" value="1"/>
</dbReference>
<dbReference type="Proteomes" id="UP001589813">
    <property type="component" value="Unassembled WGS sequence"/>
</dbReference>
<evidence type="ECO:0000256" key="7">
    <source>
        <dbReference type="ARBA" id="ARBA00022906"/>
    </source>
</evidence>
<evidence type="ECO:0000256" key="6">
    <source>
        <dbReference type="ARBA" id="ARBA00022692"/>
    </source>
</evidence>
<keyword evidence="7" id="KW-0406">Ion transport</keyword>
<evidence type="ECO:0000259" key="11">
    <source>
        <dbReference type="Pfam" id="PF01545"/>
    </source>
</evidence>
<dbReference type="SUPFAM" id="SSF161111">
    <property type="entry name" value="Cation efflux protein transmembrane domain-like"/>
    <property type="match status" value="1"/>
</dbReference>
<dbReference type="InterPro" id="IPR050291">
    <property type="entry name" value="CDF_Transporter"/>
</dbReference>
<keyword evidence="3" id="KW-0813">Transport</keyword>
<feature type="transmembrane region" description="Helical" evidence="10">
    <location>
        <begin position="82"/>
        <end position="103"/>
    </location>
</feature>
<evidence type="ECO:0000256" key="8">
    <source>
        <dbReference type="ARBA" id="ARBA00022989"/>
    </source>
</evidence>
<keyword evidence="4" id="KW-1003">Cell membrane</keyword>
<evidence type="ECO:0000256" key="2">
    <source>
        <dbReference type="ARBA" id="ARBA00010212"/>
    </source>
</evidence>
<keyword evidence="8 10" id="KW-1133">Transmembrane helix</keyword>
<comment type="subcellular location">
    <subcellularLocation>
        <location evidence="1">Membrane</location>
        <topology evidence="1">Multi-pass membrane protein</topology>
    </subcellularLocation>
</comment>
<dbReference type="InterPro" id="IPR027470">
    <property type="entry name" value="Cation_efflux_CTD"/>
</dbReference>
<gene>
    <name evidence="13" type="ORF">ACFFJP_12730</name>
</gene>
<evidence type="ECO:0000256" key="5">
    <source>
        <dbReference type="ARBA" id="ARBA00022496"/>
    </source>
</evidence>
<dbReference type="InterPro" id="IPR002524">
    <property type="entry name" value="Cation_efflux"/>
</dbReference>
<feature type="transmembrane region" description="Helical" evidence="10">
    <location>
        <begin position="16"/>
        <end position="33"/>
    </location>
</feature>
<keyword evidence="6 10" id="KW-0812">Transmembrane</keyword>